<dbReference type="InterPro" id="IPR050482">
    <property type="entry name" value="Sensor_HK_TwoCompSys"/>
</dbReference>
<feature type="transmembrane region" description="Helical" evidence="4">
    <location>
        <begin position="147"/>
        <end position="165"/>
    </location>
</feature>
<dbReference type="AlphaFoldDB" id="A0A2R4C4Q2"/>
<evidence type="ECO:0000313" key="6">
    <source>
        <dbReference type="EMBL" id="AVR94569.1"/>
    </source>
</evidence>
<evidence type="ECO:0000256" key="2">
    <source>
        <dbReference type="ARBA" id="ARBA00022777"/>
    </source>
</evidence>
<dbReference type="Proteomes" id="UP000240505">
    <property type="component" value="Chromosome"/>
</dbReference>
<evidence type="ECO:0000256" key="3">
    <source>
        <dbReference type="ARBA" id="ARBA00023012"/>
    </source>
</evidence>
<dbReference type="GO" id="GO:0000155">
    <property type="term" value="F:phosphorelay sensor kinase activity"/>
    <property type="evidence" value="ECO:0007669"/>
    <property type="project" value="InterPro"/>
</dbReference>
<keyword evidence="3" id="KW-0902">Two-component regulatory system</keyword>
<dbReference type="OrthoDB" id="8681735at2"/>
<evidence type="ECO:0000256" key="1">
    <source>
        <dbReference type="ARBA" id="ARBA00022679"/>
    </source>
</evidence>
<keyword evidence="1" id="KW-0808">Transferase</keyword>
<name>A0A2R4C4Q2_9BURK</name>
<keyword evidence="4" id="KW-0812">Transmembrane</keyword>
<proteinExistence type="predicted"/>
<dbReference type="GO" id="GO:0046983">
    <property type="term" value="F:protein dimerization activity"/>
    <property type="evidence" value="ECO:0007669"/>
    <property type="project" value="InterPro"/>
</dbReference>
<dbReference type="Gene3D" id="3.30.565.10">
    <property type="entry name" value="Histidine kinase-like ATPase, C-terminal domain"/>
    <property type="match status" value="1"/>
</dbReference>
<accession>A0A2R4C4Q2</accession>
<dbReference type="InterPro" id="IPR036890">
    <property type="entry name" value="HATPase_C_sf"/>
</dbReference>
<dbReference type="CDD" id="cd16917">
    <property type="entry name" value="HATPase_UhpB-NarQ-NarX-like"/>
    <property type="match status" value="1"/>
</dbReference>
<keyword evidence="4" id="KW-1133">Transmembrane helix</keyword>
<dbReference type="Gene3D" id="1.20.5.1930">
    <property type="match status" value="1"/>
</dbReference>
<evidence type="ECO:0000313" key="7">
    <source>
        <dbReference type="Proteomes" id="UP000240505"/>
    </source>
</evidence>
<dbReference type="KEGG" id="masz:C9I28_01720"/>
<dbReference type="Pfam" id="PF07730">
    <property type="entry name" value="HisKA_3"/>
    <property type="match status" value="1"/>
</dbReference>
<sequence>MLLKRAATAIYRRCRSETTMSWFQGIVPTRALPTTPDAEATMVFGMRLLLAISALLTLYVARDGVRLFSPWAWLVFDVYALHSVVLLSVARSRAGFWHGPVIYWVDVGWYALMTFATGGARSPFFTFFFFAILATSFRRGFDAGARMTLGSAVALAVAVLAAHGLENIQLLLLRITFVLALGYMIAFWGGLAVDQRRRLALLRDVSRLSNPRFGVQHTLDSLMEKILLFYGGTTCVLLMQDANGRWVLNTVHHPATGRAISHNNVSDATVQPLLDFAPGETVLFRGVIRRLVPYDIPGAQVVTADGQWRDIDPAGCSGIADLLDTGWFISAALPLRKGTGRIFVTSGERLRRPDATFLNHIVQQAFPVIETIDLLDRLASDAALRERQKIARDLHDSTIQPYIGLRHAVAAIRQQAGDDNVVAADLDRLLSMCTEVIGDMRQFAKSFRNGRQEEPELLIALRRQAAQVRSFYDLDVAVAHEGVLTISDRMAAEVFQIVTEGISNIRKHTRARTADVRLAQDAGLLAIDIVNPTDGRGAAASFMPLSIAERVQALGGSLAVQPTAQQTLLRIRIPI</sequence>
<keyword evidence="2 6" id="KW-0418">Kinase</keyword>
<feature type="domain" description="Signal transduction histidine kinase subgroup 3 dimerisation and phosphoacceptor" evidence="5">
    <location>
        <begin position="386"/>
        <end position="449"/>
    </location>
</feature>
<feature type="transmembrane region" description="Helical" evidence="4">
    <location>
        <begin position="110"/>
        <end position="135"/>
    </location>
</feature>
<gene>
    <name evidence="6" type="ORF">C9I28_01720</name>
</gene>
<feature type="transmembrane region" description="Helical" evidence="4">
    <location>
        <begin position="171"/>
        <end position="193"/>
    </location>
</feature>
<evidence type="ECO:0000256" key="4">
    <source>
        <dbReference type="SAM" id="Phobius"/>
    </source>
</evidence>
<keyword evidence="7" id="KW-1185">Reference proteome</keyword>
<dbReference type="EMBL" id="CP028324">
    <property type="protein sequence ID" value="AVR94569.1"/>
    <property type="molecule type" value="Genomic_DNA"/>
</dbReference>
<dbReference type="InterPro" id="IPR011712">
    <property type="entry name" value="Sig_transdc_His_kin_sub3_dim/P"/>
</dbReference>
<keyword evidence="4" id="KW-0472">Membrane</keyword>
<dbReference type="GO" id="GO:0016020">
    <property type="term" value="C:membrane"/>
    <property type="evidence" value="ECO:0007669"/>
    <property type="project" value="InterPro"/>
</dbReference>
<feature type="transmembrane region" description="Helical" evidence="4">
    <location>
        <begin position="40"/>
        <end position="59"/>
    </location>
</feature>
<evidence type="ECO:0000259" key="5">
    <source>
        <dbReference type="Pfam" id="PF07730"/>
    </source>
</evidence>
<organism evidence="6 7">
    <name type="scientific">Pseudoduganella armeniaca</name>
    <dbReference type="NCBI Taxonomy" id="2072590"/>
    <lineage>
        <taxon>Bacteria</taxon>
        <taxon>Pseudomonadati</taxon>
        <taxon>Pseudomonadota</taxon>
        <taxon>Betaproteobacteria</taxon>
        <taxon>Burkholderiales</taxon>
        <taxon>Oxalobacteraceae</taxon>
        <taxon>Telluria group</taxon>
        <taxon>Pseudoduganella</taxon>
    </lineage>
</organism>
<dbReference type="PANTHER" id="PTHR24421">
    <property type="entry name" value="NITRATE/NITRITE SENSOR PROTEIN NARX-RELATED"/>
    <property type="match status" value="1"/>
</dbReference>
<reference evidence="6 7" key="1">
    <citation type="submission" date="2018-03" db="EMBL/GenBank/DDBJ databases">
        <title>Massilia armeniaca sp. nov., isolated from desert soil.</title>
        <authorList>
            <person name="Huang H."/>
            <person name="Ren M."/>
        </authorList>
    </citation>
    <scope>NUCLEOTIDE SEQUENCE [LARGE SCALE GENOMIC DNA]</scope>
    <source>
        <strain evidence="6 7">ZMN-3</strain>
    </source>
</reference>
<protein>
    <submittedName>
        <fullName evidence="6">Histidine kinase</fullName>
    </submittedName>
</protein>
<feature type="transmembrane region" description="Helical" evidence="4">
    <location>
        <begin position="71"/>
        <end position="90"/>
    </location>
</feature>